<sequence length="517" mass="58822">MKIRNKKFIAILSILVLIVLTVFVLQWYAKKYMEEFIIEKIPSNYSMKYADIDINILLGNIALNNATVKIKSKDAQQYHTAIKTESIELNGIGYRDLLCNEILTIKSLQLKNPKLHYYPYQQIVSKKANINTRDKGIKTLTIKKIAVTNGSVAIMKKSADSIKVALSSYNLTILGSSINLKSTEEMPVIFDSFQLEAQEIMVDNNDYDKLKIDSISANKEDLKITNFQIVPKYNKKELSAHLKKERDYIKLKIPHIILKELDFNFKQTRLAITATSGEIVKPNLEVYRDKLIADNLTAKPLYSTSLRNLSFDFNIDQIKIKKGYISYAELVVPDKKAGKLFFDEVDATVYHISNLKKAKKTEIKIKSKLMGVAPLTLNWSFDVNNSADAFMVNGSVSNLDAQVLNPFFKPNLNALAEGTLQQMYFNFNGNSTASKGEMKMKYVDFNFKILQKNSNKINKFLTAVGNIFIRKDSKADPKDFRYGEIDAERDSTKSFFNYLWINVKSGIVNTLTGNGKK</sequence>
<proteinExistence type="predicted"/>
<dbReference type="EMBL" id="JBCFQL010000004">
    <property type="protein sequence ID" value="MFA9190678.1"/>
    <property type="molecule type" value="Genomic_DNA"/>
</dbReference>
<protein>
    <submittedName>
        <fullName evidence="2">DUF748 domain-containing protein</fullName>
    </submittedName>
</protein>
<reference evidence="2 3" key="1">
    <citation type="submission" date="2024-04" db="EMBL/GenBank/DDBJ databases">
        <title>New Clade of Flavobacterium.</title>
        <authorList>
            <person name="Matos L."/>
            <person name="Proenca D.N."/>
            <person name="Fransisco R.M."/>
            <person name="Chung A.P."/>
            <person name="Maccario L."/>
            <person name="Sorensen S.J."/>
            <person name="Morais P.V."/>
        </authorList>
    </citation>
    <scope>NUCLEOTIDE SEQUENCE [LARGE SCALE GENOMIC DNA]</scope>
    <source>
        <strain evidence="2 3">FZUC8N2.13</strain>
    </source>
</reference>
<evidence type="ECO:0000313" key="2">
    <source>
        <dbReference type="EMBL" id="MFA9190678.1"/>
    </source>
</evidence>
<dbReference type="RefSeq" id="WP_373405685.1">
    <property type="nucleotide sequence ID" value="NZ_JBCFQL010000004.1"/>
</dbReference>
<dbReference type="Proteomes" id="UP001574169">
    <property type="component" value="Unassembled WGS sequence"/>
</dbReference>
<accession>A0ABV4T998</accession>
<keyword evidence="1" id="KW-1133">Transmembrane helix</keyword>
<feature type="transmembrane region" description="Helical" evidence="1">
    <location>
        <begin position="7"/>
        <end position="29"/>
    </location>
</feature>
<keyword evidence="3" id="KW-1185">Reference proteome</keyword>
<keyword evidence="1" id="KW-0812">Transmembrane</keyword>
<name>A0ABV4T998_9FLAO</name>
<evidence type="ECO:0000313" key="3">
    <source>
        <dbReference type="Proteomes" id="UP001574169"/>
    </source>
</evidence>
<evidence type="ECO:0000256" key="1">
    <source>
        <dbReference type="SAM" id="Phobius"/>
    </source>
</evidence>
<organism evidence="2 3">
    <name type="scientific">Flavobacterium zubiriense</name>
    <dbReference type="NCBI Taxonomy" id="3138075"/>
    <lineage>
        <taxon>Bacteria</taxon>
        <taxon>Pseudomonadati</taxon>
        <taxon>Bacteroidota</taxon>
        <taxon>Flavobacteriia</taxon>
        <taxon>Flavobacteriales</taxon>
        <taxon>Flavobacteriaceae</taxon>
        <taxon>Flavobacterium</taxon>
    </lineage>
</organism>
<comment type="caution">
    <text evidence="2">The sequence shown here is derived from an EMBL/GenBank/DDBJ whole genome shotgun (WGS) entry which is preliminary data.</text>
</comment>
<gene>
    <name evidence="2" type="ORF">AAGV28_04775</name>
</gene>
<keyword evidence="1" id="KW-0472">Membrane</keyword>